<name>X1QU10_9ZZZZ</name>
<comment type="caution">
    <text evidence="1">The sequence shown here is derived from an EMBL/GenBank/DDBJ whole genome shotgun (WGS) entry which is preliminary data.</text>
</comment>
<evidence type="ECO:0000313" key="1">
    <source>
        <dbReference type="EMBL" id="GAI72037.1"/>
    </source>
</evidence>
<gene>
    <name evidence="1" type="ORF">S12H4_07066</name>
</gene>
<feature type="non-terminal residue" evidence="1">
    <location>
        <position position="1"/>
    </location>
</feature>
<organism evidence="1">
    <name type="scientific">marine sediment metagenome</name>
    <dbReference type="NCBI Taxonomy" id="412755"/>
    <lineage>
        <taxon>unclassified sequences</taxon>
        <taxon>metagenomes</taxon>
        <taxon>ecological metagenomes</taxon>
    </lineage>
</organism>
<sequence>GHGEWRTKSLLNIYNREERFCYQVWVKMGIESDEVQINHIGIELIRGHDDLKLRANSVEVSASIYRMLCIDQAGKKAIFLIIGSIEPHGVYTFEIQQLPSFTLSSTEQHSITCAISSFSDEPAITRPKTSEFF</sequence>
<protein>
    <submittedName>
        <fullName evidence="1">Uncharacterized protein</fullName>
    </submittedName>
</protein>
<dbReference type="AlphaFoldDB" id="X1QU10"/>
<reference evidence="1" key="1">
    <citation type="journal article" date="2014" name="Front. Microbiol.">
        <title>High frequency of phylogenetically diverse reductive dehalogenase-homologous genes in deep subseafloor sedimentary metagenomes.</title>
        <authorList>
            <person name="Kawai M."/>
            <person name="Futagami T."/>
            <person name="Toyoda A."/>
            <person name="Takaki Y."/>
            <person name="Nishi S."/>
            <person name="Hori S."/>
            <person name="Arai W."/>
            <person name="Tsubouchi T."/>
            <person name="Morono Y."/>
            <person name="Uchiyama I."/>
            <person name="Ito T."/>
            <person name="Fujiyama A."/>
            <person name="Inagaki F."/>
            <person name="Takami H."/>
        </authorList>
    </citation>
    <scope>NUCLEOTIDE SEQUENCE</scope>
    <source>
        <strain evidence="1">Expedition CK06-06</strain>
    </source>
</reference>
<dbReference type="EMBL" id="BARW01002561">
    <property type="protein sequence ID" value="GAI72037.1"/>
    <property type="molecule type" value="Genomic_DNA"/>
</dbReference>
<accession>X1QU10</accession>
<proteinExistence type="predicted"/>